<sequence length="410" mass="45065">MKRIDADIDADLKRELSSAPLRRKGFSEELRMRIEERVDRKEACSRSWFALAGSIGSVTLVAAAVVVFALFGGDSAESKLEEQIANATPAQAPALFSQYADQASFRSGLLVGLRTDDKETSYRTLYIAPKEERPAVVAQGSGILVPYKRDFYRIEPLRYETVTDRYEFFVAHPASQRAVEARKIGPVLFKDDPNEKVVHAEKLLFAANEYVSIGETNESTLAKLSNASATPDVISRAWTTTIPNLTGKRQAVALADVLETKPTSGEFATTEWIVGRSQGRWVAMLGVPTKLAPSASTSTGVASATSLGYEFRKADVPLPKTVINHDEPCCTWSEIGTRFPEASDTFSSPDKDMTVVATDGMLFVYGNPSQLSGEPALSVKLKPKETIIMAQWATDHYVEEWAQKTVQLLR</sequence>
<evidence type="ECO:0000313" key="3">
    <source>
        <dbReference type="Proteomes" id="UP000247476"/>
    </source>
</evidence>
<keyword evidence="1" id="KW-1133">Transmembrane helix</keyword>
<evidence type="ECO:0000256" key="1">
    <source>
        <dbReference type="SAM" id="Phobius"/>
    </source>
</evidence>
<dbReference type="AlphaFoldDB" id="A0A2V5K2T8"/>
<name>A0A2V5K2T8_9BACL</name>
<dbReference type="RefSeq" id="WP_110841341.1">
    <property type="nucleotide sequence ID" value="NZ_QJVJ01000007.1"/>
</dbReference>
<dbReference type="OrthoDB" id="2677224at2"/>
<keyword evidence="1" id="KW-0812">Transmembrane</keyword>
<reference evidence="2 3" key="1">
    <citation type="submission" date="2018-05" db="EMBL/GenBank/DDBJ databases">
        <title>Paenibacillus flagellatus sp. nov., isolated from selenium mineral soil.</title>
        <authorList>
            <person name="Dai X."/>
        </authorList>
    </citation>
    <scope>NUCLEOTIDE SEQUENCE [LARGE SCALE GENOMIC DNA]</scope>
    <source>
        <strain evidence="2 3">DXL2</strain>
    </source>
</reference>
<keyword evidence="1" id="KW-0472">Membrane</keyword>
<evidence type="ECO:0000313" key="2">
    <source>
        <dbReference type="EMBL" id="PYI53569.1"/>
    </source>
</evidence>
<gene>
    <name evidence="2" type="ORF">DLM86_17570</name>
</gene>
<proteinExistence type="predicted"/>
<dbReference type="EMBL" id="QJVJ01000007">
    <property type="protein sequence ID" value="PYI53569.1"/>
    <property type="molecule type" value="Genomic_DNA"/>
</dbReference>
<accession>A0A2V5K2T8</accession>
<organism evidence="2 3">
    <name type="scientific">Paenibacillus flagellatus</name>
    <dbReference type="NCBI Taxonomy" id="2211139"/>
    <lineage>
        <taxon>Bacteria</taxon>
        <taxon>Bacillati</taxon>
        <taxon>Bacillota</taxon>
        <taxon>Bacilli</taxon>
        <taxon>Bacillales</taxon>
        <taxon>Paenibacillaceae</taxon>
        <taxon>Paenibacillus</taxon>
    </lineage>
</organism>
<protein>
    <submittedName>
        <fullName evidence="2">Uncharacterized protein</fullName>
    </submittedName>
</protein>
<keyword evidence="3" id="KW-1185">Reference proteome</keyword>
<comment type="caution">
    <text evidence="2">The sequence shown here is derived from an EMBL/GenBank/DDBJ whole genome shotgun (WGS) entry which is preliminary data.</text>
</comment>
<feature type="transmembrane region" description="Helical" evidence="1">
    <location>
        <begin position="48"/>
        <end position="71"/>
    </location>
</feature>
<dbReference type="Proteomes" id="UP000247476">
    <property type="component" value="Unassembled WGS sequence"/>
</dbReference>